<keyword evidence="3" id="KW-1185">Reference proteome</keyword>
<gene>
    <name evidence="2" type="ORF">RDWZM_003246</name>
</gene>
<feature type="transmembrane region" description="Helical" evidence="1">
    <location>
        <begin position="113"/>
        <end position="138"/>
    </location>
</feature>
<dbReference type="AlphaFoldDB" id="A0A9Q0MEV8"/>
<keyword evidence="1" id="KW-1133">Transmembrane helix</keyword>
<keyword evidence="1" id="KW-0472">Membrane</keyword>
<keyword evidence="1" id="KW-0812">Transmembrane</keyword>
<feature type="transmembrane region" description="Helical" evidence="1">
    <location>
        <begin position="601"/>
        <end position="620"/>
    </location>
</feature>
<feature type="transmembrane region" description="Helical" evidence="1">
    <location>
        <begin position="815"/>
        <end position="837"/>
    </location>
</feature>
<proteinExistence type="predicted"/>
<organism evidence="2 3">
    <name type="scientific">Blomia tropicalis</name>
    <name type="common">Mite</name>
    <dbReference type="NCBI Taxonomy" id="40697"/>
    <lineage>
        <taxon>Eukaryota</taxon>
        <taxon>Metazoa</taxon>
        <taxon>Ecdysozoa</taxon>
        <taxon>Arthropoda</taxon>
        <taxon>Chelicerata</taxon>
        <taxon>Arachnida</taxon>
        <taxon>Acari</taxon>
        <taxon>Acariformes</taxon>
        <taxon>Sarcoptiformes</taxon>
        <taxon>Astigmata</taxon>
        <taxon>Glycyphagoidea</taxon>
        <taxon>Echimyopodidae</taxon>
        <taxon>Blomia</taxon>
    </lineage>
</organism>
<name>A0A9Q0MEV8_BLOTA</name>
<protein>
    <submittedName>
        <fullName evidence="2">Uncharacterized protein</fullName>
    </submittedName>
</protein>
<reference evidence="2" key="1">
    <citation type="submission" date="2022-12" db="EMBL/GenBank/DDBJ databases">
        <title>Genome assemblies of Blomia tropicalis.</title>
        <authorList>
            <person name="Cui Y."/>
        </authorList>
    </citation>
    <scope>NUCLEOTIDE SEQUENCE</scope>
    <source>
        <tissue evidence="2">Adult mites</tissue>
    </source>
</reference>
<dbReference type="Proteomes" id="UP001142055">
    <property type="component" value="Chromosome 1"/>
</dbReference>
<dbReference type="EMBL" id="JAPWDV010000001">
    <property type="protein sequence ID" value="KAJ6224701.1"/>
    <property type="molecule type" value="Genomic_DNA"/>
</dbReference>
<evidence type="ECO:0000313" key="2">
    <source>
        <dbReference type="EMBL" id="KAJ6224701.1"/>
    </source>
</evidence>
<accession>A0A9Q0MEV8</accession>
<sequence length="866" mass="99368">MDLLNESSTTMATTTMMFNTATTTLSSADSVYSDQPNMTTSILIDLMTTTTLGTTMTTNNGTSLISASTISPSTMTTTINSIRMNMTTNYPRVTSFSPAIIHFTYYELNFFDIIFIACIFFLKFFITSLFIIFALVSINGNSYPQLLQRATESYRMSFVSNVNRLNGSEYRRKDLLFTVAALNIISGNLRALLDYLSAVQRFIYVNNCAEKWKLIKKFISKLIRWFRWRCGLSPSSSSSHDGFMIGSKVIDSRAATPTVIFIDSEPALPPPIPPLVIKYRPTLKIRVKNTIDGTSALVRTLIDPQSACSYISEQVVTNLRMRKYFIWPCFFQCSPGMPTQYVFQATCVTLQSMEQDRREPDRIPFSVDNIELLVPTSRVSYGIVPKPSKRLQSIAKEMCDITLSEVDGDDPSLNTSPDQEIGLVIGQDLLYRLFLTNSEHEQHEAFMINRDMCFVKTTFGWTAHGSINENDYTEENQCIGQLGNVLRFETKLLGINEYDSTNSKRKCTDTMRILCCPIQILVSLLVLIIYIIIPYIDALIYLYNILFHFAIAFALIQIVALVLGPILSLFQSIAHRRLSDISFHRIKSNIIRINQVLSHPLILIYRWFLGGVWIALYWFLSMGKALFNQWNYSNLESDYGVRFSAHFTLKLPASFPDDETIHVRFDPTVDQSSINFQWTNTWEPGLTEKIVFGNDVRMRREGSQIVVRFDGNDNAEEIRFVIADHSIDGSSSSSDPHIIIGCDLIHRTSMNNPIGTMTRRIYLFRDLNAIQRRRMKQTVELISEPDSSWTLEHRFYPHGWQLVLTCTYWFNRTNFIYLIYFLLYSFLLAVVYAYLIVPYELTLISIHPTMFRYIGNFIFFSTRLGR</sequence>
<evidence type="ECO:0000313" key="3">
    <source>
        <dbReference type="Proteomes" id="UP001142055"/>
    </source>
</evidence>
<evidence type="ECO:0000256" key="1">
    <source>
        <dbReference type="SAM" id="Phobius"/>
    </source>
</evidence>
<feature type="transmembrane region" description="Helical" evidence="1">
    <location>
        <begin position="545"/>
        <end position="570"/>
    </location>
</feature>
<comment type="caution">
    <text evidence="2">The sequence shown here is derived from an EMBL/GenBank/DDBJ whole genome shotgun (WGS) entry which is preliminary data.</text>
</comment>
<feature type="transmembrane region" description="Helical" evidence="1">
    <location>
        <begin position="513"/>
        <end position="533"/>
    </location>
</feature>